<proteinExistence type="predicted"/>
<dbReference type="Proteomes" id="UP000001937">
    <property type="component" value="Chromosome"/>
</dbReference>
<sequence length="267" mass="29376">MMGNATDHLDEAARRLRAAPAGPIRLGIGGRSIGCVADVDGVRRWLRVVAVPESDVHPLVWTGTATAHALPRSVRRPAMQGGTEWYTGGTRIRAEVIDYIEEKVCSDTEVLRTELDLTAGWWRSLRASLDALAAQPTERVPRTQEQLRRVLVRLFGPSIDPTVGTWVTAHGDLRWSNITRRTPYLLDWEFWGAAPAGADAATLYCTSLLVPTVADQVYDQFGDVLTSRDGRLSQLCVAVQLLRHADHGDLGDPLRKLIDGILPTLTN</sequence>
<dbReference type="HOGENOM" id="CLU_056001_1_0_11"/>
<dbReference type="STRING" id="106370.Francci3_4129"/>
<protein>
    <recommendedName>
        <fullName evidence="3">Aminoglycoside phosphotransferase</fullName>
    </recommendedName>
</protein>
<dbReference type="KEGG" id="fra:Francci3_4129"/>
<dbReference type="PhylomeDB" id="Q2J5G5"/>
<gene>
    <name evidence="1" type="ordered locus">Francci3_4129</name>
</gene>
<dbReference type="AlphaFoldDB" id="Q2J5G5"/>
<dbReference type="eggNOG" id="COG2334">
    <property type="taxonomic scope" value="Bacteria"/>
</dbReference>
<reference evidence="1 2" key="1">
    <citation type="journal article" date="2007" name="Genome Res.">
        <title>Genome characteristics of facultatively symbiotic Frankia sp. strains reflect host range and host plant biogeography.</title>
        <authorList>
            <person name="Normand P."/>
            <person name="Lapierre P."/>
            <person name="Tisa L.S."/>
            <person name="Gogarten J.P."/>
            <person name="Alloisio N."/>
            <person name="Bagnarol E."/>
            <person name="Bassi C.A."/>
            <person name="Berry A.M."/>
            <person name="Bickhart D.M."/>
            <person name="Choisne N."/>
            <person name="Couloux A."/>
            <person name="Cournoyer B."/>
            <person name="Cruveiller S."/>
            <person name="Daubin V."/>
            <person name="Demange N."/>
            <person name="Francino M.P."/>
            <person name="Goltsman E."/>
            <person name="Huang Y."/>
            <person name="Kopp O.R."/>
            <person name="Labarre L."/>
            <person name="Lapidus A."/>
            <person name="Lavire C."/>
            <person name="Marechal J."/>
            <person name="Martinez M."/>
            <person name="Mastronunzio J.E."/>
            <person name="Mullin B.C."/>
            <person name="Niemann J."/>
            <person name="Pujic P."/>
            <person name="Rawnsley T."/>
            <person name="Rouy Z."/>
            <person name="Schenowitz C."/>
            <person name="Sellstedt A."/>
            <person name="Tavares F."/>
            <person name="Tomkins J.P."/>
            <person name="Vallenet D."/>
            <person name="Valverde C."/>
            <person name="Wall L.G."/>
            <person name="Wang Y."/>
            <person name="Medigue C."/>
            <person name="Benson D.R."/>
        </authorList>
    </citation>
    <scope>NUCLEOTIDE SEQUENCE [LARGE SCALE GENOMIC DNA]</scope>
    <source>
        <strain evidence="2">DSM 45818 / CECT 9043 / CcI3</strain>
    </source>
</reference>
<accession>Q2J5G5</accession>
<dbReference type="EMBL" id="CP000249">
    <property type="protein sequence ID" value="ABD13477.1"/>
    <property type="molecule type" value="Genomic_DNA"/>
</dbReference>
<keyword evidence="2" id="KW-1185">Reference proteome</keyword>
<evidence type="ECO:0000313" key="1">
    <source>
        <dbReference type="EMBL" id="ABD13477.1"/>
    </source>
</evidence>
<dbReference type="SUPFAM" id="SSF56112">
    <property type="entry name" value="Protein kinase-like (PK-like)"/>
    <property type="match status" value="1"/>
</dbReference>
<dbReference type="InterPro" id="IPR011009">
    <property type="entry name" value="Kinase-like_dom_sf"/>
</dbReference>
<dbReference type="Gene3D" id="3.90.1200.10">
    <property type="match status" value="1"/>
</dbReference>
<evidence type="ECO:0008006" key="3">
    <source>
        <dbReference type="Google" id="ProtNLM"/>
    </source>
</evidence>
<organism evidence="1 2">
    <name type="scientific">Frankia casuarinae (strain DSM 45818 / CECT 9043 / HFP020203 / CcI3)</name>
    <dbReference type="NCBI Taxonomy" id="106370"/>
    <lineage>
        <taxon>Bacteria</taxon>
        <taxon>Bacillati</taxon>
        <taxon>Actinomycetota</taxon>
        <taxon>Actinomycetes</taxon>
        <taxon>Frankiales</taxon>
        <taxon>Frankiaceae</taxon>
        <taxon>Frankia</taxon>
    </lineage>
</organism>
<name>Q2J5G5_FRACC</name>
<evidence type="ECO:0000313" key="2">
    <source>
        <dbReference type="Proteomes" id="UP000001937"/>
    </source>
</evidence>